<feature type="region of interest" description="Disordered" evidence="1">
    <location>
        <begin position="66"/>
        <end position="120"/>
    </location>
</feature>
<feature type="compositionally biased region" description="Acidic residues" evidence="1">
    <location>
        <begin position="70"/>
        <end position="80"/>
    </location>
</feature>
<evidence type="ECO:0000313" key="4">
    <source>
        <dbReference type="Proteomes" id="UP000835052"/>
    </source>
</evidence>
<reference evidence="3" key="1">
    <citation type="submission" date="2020-10" db="EMBL/GenBank/DDBJ databases">
        <authorList>
            <person name="Kikuchi T."/>
        </authorList>
    </citation>
    <scope>NUCLEOTIDE SEQUENCE</scope>
    <source>
        <strain evidence="3">NKZ352</strain>
    </source>
</reference>
<feature type="signal peptide" evidence="2">
    <location>
        <begin position="1"/>
        <end position="18"/>
    </location>
</feature>
<name>A0A8S1GS91_9PELO</name>
<evidence type="ECO:0000313" key="3">
    <source>
        <dbReference type="EMBL" id="CAD6185648.1"/>
    </source>
</evidence>
<feature type="compositionally biased region" description="Basic and acidic residues" evidence="1">
    <location>
        <begin position="81"/>
        <end position="91"/>
    </location>
</feature>
<accession>A0A8S1GS91</accession>
<proteinExistence type="predicted"/>
<keyword evidence="2" id="KW-0732">Signal</keyword>
<organism evidence="3 4">
    <name type="scientific">Caenorhabditis auriculariae</name>
    <dbReference type="NCBI Taxonomy" id="2777116"/>
    <lineage>
        <taxon>Eukaryota</taxon>
        <taxon>Metazoa</taxon>
        <taxon>Ecdysozoa</taxon>
        <taxon>Nematoda</taxon>
        <taxon>Chromadorea</taxon>
        <taxon>Rhabditida</taxon>
        <taxon>Rhabditina</taxon>
        <taxon>Rhabditomorpha</taxon>
        <taxon>Rhabditoidea</taxon>
        <taxon>Rhabditidae</taxon>
        <taxon>Peloderinae</taxon>
        <taxon>Caenorhabditis</taxon>
    </lineage>
</organism>
<feature type="chain" id="PRO_5035904512" evidence="2">
    <location>
        <begin position="19"/>
        <end position="120"/>
    </location>
</feature>
<dbReference type="EMBL" id="CAJGYM010000003">
    <property type="protein sequence ID" value="CAD6185648.1"/>
    <property type="molecule type" value="Genomic_DNA"/>
</dbReference>
<keyword evidence="4" id="KW-1185">Reference proteome</keyword>
<evidence type="ECO:0000256" key="2">
    <source>
        <dbReference type="SAM" id="SignalP"/>
    </source>
</evidence>
<comment type="caution">
    <text evidence="3">The sequence shown here is derived from an EMBL/GenBank/DDBJ whole genome shotgun (WGS) entry which is preliminary data.</text>
</comment>
<dbReference type="AlphaFoldDB" id="A0A8S1GS91"/>
<gene>
    <name evidence="3" type="ORF">CAUJ_LOCUS1567</name>
</gene>
<sequence>MQSLKVVFILGIAVLASARPVEDNNDVSLDSDEVEMLGDALAEASDLKPKRKDPVVVVIEDVVDDKETGSEETEVQELIEEADKLEAEQDKKNKRNKRNADRCPKVVSPKKGTTPRLAWI</sequence>
<dbReference type="Proteomes" id="UP000835052">
    <property type="component" value="Unassembled WGS sequence"/>
</dbReference>
<evidence type="ECO:0000256" key="1">
    <source>
        <dbReference type="SAM" id="MobiDB-lite"/>
    </source>
</evidence>
<protein>
    <submittedName>
        <fullName evidence="3">Uncharacterized protein</fullName>
    </submittedName>
</protein>